<keyword evidence="3 5" id="KW-0067">ATP-binding</keyword>
<dbReference type="RefSeq" id="WP_192760918.1">
    <property type="nucleotide sequence ID" value="NZ_JADBDZ010000001.1"/>
</dbReference>
<evidence type="ECO:0000256" key="1">
    <source>
        <dbReference type="ARBA" id="ARBA00022598"/>
    </source>
</evidence>
<dbReference type="NCBIfam" id="TIGR03444">
    <property type="entry name" value="EgtA_Cys_ligase"/>
    <property type="match status" value="1"/>
</dbReference>
<dbReference type="InterPro" id="IPR014746">
    <property type="entry name" value="Gln_synth/guanido_kin_cat_dom"/>
</dbReference>
<evidence type="ECO:0000313" key="7">
    <source>
        <dbReference type="EMBL" id="MBE1534564.1"/>
    </source>
</evidence>
<sequence>MTRLTVDDVYQHIHGVCFKTGPPGTVGAETEWFVVDAADPAAHVPAGRVRALMDADAAAAGPPAGGSSLTYEPGGQLELSSAPYPGLAALHTALTGDIARVRAALAPAGLALVGHGVDPVRRPRFQAEHPRYRCMRDYFVSGGFPDAGEAMMCSTASVQVCLDIGADRADAARRWRLAHALGPVLVAAFANSPVRAGRRTGLRSSRQGIWTELDPCRTLPVLRDGDADPAESWTRYALDARVMLVHTASGEWVSDPGMSFLEWLGKGEPGPDDLAYHLSTLFPPVRPRGWLELRMIDALPGPYWAVPVAVTAALLDDPAAQALAEAATEPVADRWAPAARDGLADPPLAAAARACFAAALDALPRLGASGLAPLVAEYAGRYVERGRCPADDLPADDAAEKEDPTCPL</sequence>
<name>A0ABR9JVF0_9ACTN</name>
<dbReference type="EMBL" id="JADBDZ010000001">
    <property type="protein sequence ID" value="MBE1534564.1"/>
    <property type="molecule type" value="Genomic_DNA"/>
</dbReference>
<dbReference type="EC" id="6.3.2.2" evidence="5"/>
<dbReference type="GO" id="GO:0004357">
    <property type="term" value="F:glutamate-cysteine ligase activity"/>
    <property type="evidence" value="ECO:0007669"/>
    <property type="project" value="UniProtKB-EC"/>
</dbReference>
<reference evidence="7 8" key="1">
    <citation type="submission" date="2020-10" db="EMBL/GenBank/DDBJ databases">
        <title>Sequencing the genomes of 1000 actinobacteria strains.</title>
        <authorList>
            <person name="Klenk H.-P."/>
        </authorList>
    </citation>
    <scope>NUCLEOTIDE SEQUENCE [LARGE SCALE GENOMIC DNA]</scope>
    <source>
        <strain evidence="7 8">DSM 46744</strain>
    </source>
</reference>
<comment type="function">
    <text evidence="5">Catalyzes the synthesis of gamma-glutamylcysteine (gamma-GC). This compound is used as substrate for the biosynthesis of the low-molecular thiol compound ergothioneine.</text>
</comment>
<dbReference type="Proteomes" id="UP000627838">
    <property type="component" value="Unassembled WGS sequence"/>
</dbReference>
<comment type="pathway">
    <text evidence="5">Amino-acid biosynthesis; ergothioneine biosynthesis.</text>
</comment>
<gene>
    <name evidence="5" type="primary">egtA</name>
    <name evidence="7" type="ORF">H4W34_004397</name>
</gene>
<dbReference type="InterPro" id="IPR035434">
    <property type="entry name" value="GCL_bact_plant"/>
</dbReference>
<dbReference type="InterPro" id="IPR017809">
    <property type="entry name" value="EgtA_Actinobacteria"/>
</dbReference>
<evidence type="ECO:0000256" key="3">
    <source>
        <dbReference type="ARBA" id="ARBA00022840"/>
    </source>
</evidence>
<dbReference type="SUPFAM" id="SSF55931">
    <property type="entry name" value="Glutamine synthetase/guanido kinase"/>
    <property type="match status" value="1"/>
</dbReference>
<dbReference type="Pfam" id="PF04107">
    <property type="entry name" value="GCS2"/>
    <property type="match status" value="1"/>
</dbReference>
<evidence type="ECO:0000256" key="6">
    <source>
        <dbReference type="PIRNR" id="PIRNR017901"/>
    </source>
</evidence>
<protein>
    <recommendedName>
        <fullName evidence="5">Glutamate--cysteine ligase EgtA</fullName>
        <ecNumber evidence="5">6.3.2.2</ecNumber>
    </recommendedName>
    <alternativeName>
        <fullName evidence="5">Gamma-glutamylcysteine synthase</fullName>
        <shortName evidence="5">GCS</shortName>
        <shortName evidence="5">Gamma-ECS</shortName>
    </alternativeName>
</protein>
<evidence type="ECO:0000256" key="2">
    <source>
        <dbReference type="ARBA" id="ARBA00022741"/>
    </source>
</evidence>
<comment type="caution">
    <text evidence="7">The sequence shown here is derived from an EMBL/GenBank/DDBJ whole genome shotgun (WGS) entry which is preliminary data.</text>
</comment>
<evidence type="ECO:0000256" key="4">
    <source>
        <dbReference type="ARBA" id="ARBA00048819"/>
    </source>
</evidence>
<comment type="catalytic activity">
    <reaction evidence="4 5 6">
        <text>L-cysteine + L-glutamate + ATP = gamma-L-glutamyl-L-cysteine + ADP + phosphate + H(+)</text>
        <dbReference type="Rhea" id="RHEA:13285"/>
        <dbReference type="ChEBI" id="CHEBI:15378"/>
        <dbReference type="ChEBI" id="CHEBI:29985"/>
        <dbReference type="ChEBI" id="CHEBI:30616"/>
        <dbReference type="ChEBI" id="CHEBI:35235"/>
        <dbReference type="ChEBI" id="CHEBI:43474"/>
        <dbReference type="ChEBI" id="CHEBI:58173"/>
        <dbReference type="ChEBI" id="CHEBI:456216"/>
        <dbReference type="EC" id="6.3.2.2"/>
    </reaction>
</comment>
<dbReference type="PANTHER" id="PTHR34378">
    <property type="entry name" value="GLUTAMATE--CYSTEINE LIGASE, CHLOROPLASTIC"/>
    <property type="match status" value="1"/>
</dbReference>
<dbReference type="Gene3D" id="3.30.590.20">
    <property type="match status" value="1"/>
</dbReference>
<organism evidence="7 8">
    <name type="scientific">Actinomadura algeriensis</name>
    <dbReference type="NCBI Taxonomy" id="1679523"/>
    <lineage>
        <taxon>Bacteria</taxon>
        <taxon>Bacillati</taxon>
        <taxon>Actinomycetota</taxon>
        <taxon>Actinomycetes</taxon>
        <taxon>Streptosporangiales</taxon>
        <taxon>Thermomonosporaceae</taxon>
        <taxon>Actinomadura</taxon>
    </lineage>
</organism>
<dbReference type="HAMAP" id="MF_02034">
    <property type="entry name" value="EgtA"/>
    <property type="match status" value="1"/>
</dbReference>
<evidence type="ECO:0000256" key="5">
    <source>
        <dbReference type="HAMAP-Rule" id="MF_02034"/>
    </source>
</evidence>
<accession>A0ABR9JVF0</accession>
<evidence type="ECO:0000313" key="8">
    <source>
        <dbReference type="Proteomes" id="UP000627838"/>
    </source>
</evidence>
<comment type="similarity">
    <text evidence="5 6">Belongs to the glutamate--cysteine ligase type 2 family. EgtA subfamily.</text>
</comment>
<dbReference type="PIRSF" id="PIRSF017901">
    <property type="entry name" value="GCL"/>
    <property type="match status" value="1"/>
</dbReference>
<proteinExistence type="inferred from homology"/>
<keyword evidence="8" id="KW-1185">Reference proteome</keyword>
<dbReference type="PANTHER" id="PTHR34378:SF1">
    <property type="entry name" value="GLUTAMATE--CYSTEINE LIGASE, CHLOROPLASTIC"/>
    <property type="match status" value="1"/>
</dbReference>
<keyword evidence="2 5" id="KW-0547">Nucleotide-binding</keyword>
<dbReference type="InterPro" id="IPR006336">
    <property type="entry name" value="GCS2"/>
</dbReference>
<keyword evidence="1 5" id="KW-0436">Ligase</keyword>